<evidence type="ECO:0000313" key="1">
    <source>
        <dbReference type="EMBL" id="AJK46386.1"/>
    </source>
</evidence>
<dbReference type="AlphaFoldDB" id="A0A0B6S2F4"/>
<name>A0A0B6S2F4_BURPL</name>
<dbReference type="KEGG" id="bgp:BGL_1c18770"/>
<protein>
    <submittedName>
        <fullName evidence="1">Uncharacterized protein</fullName>
    </submittedName>
</protein>
<accession>A0A0B6S2F4</accession>
<dbReference type="HOGENOM" id="CLU_1243383_0_0_4"/>
<gene>
    <name evidence="1" type="ORF">BGL_1c18770</name>
</gene>
<reference evidence="2" key="1">
    <citation type="submission" date="2011-03" db="EMBL/GenBank/DDBJ databases">
        <authorList>
            <person name="Voget S."/>
            <person name="Streit W.R."/>
            <person name="Jaeger K.E."/>
            <person name="Daniel R."/>
        </authorList>
    </citation>
    <scope>NUCLEOTIDE SEQUENCE [LARGE SCALE GENOMIC DNA]</scope>
    <source>
        <strain evidence="2">PG1</strain>
    </source>
</reference>
<proteinExistence type="predicted"/>
<sequence length="222" mass="23878">MEVARFSLGRRTREACAREGLAIGALREAAHNPRRAPVHGRWLSATLRLAPIATTAHGPRCRRRRAWRPIRTTSSAERTTMIQQAVRLASAGAVLAASVALLSPVAHAAGPAVGKVKLLELYSRYAHDNQSVTGLPEYGDDKRILFTAVVVEQSQGFTGNTLLVAGDPSRPDEPLARLTGYDDKETRKMAALPVGAKFSAICAIALTSGTDFLALQDCVVKR</sequence>
<dbReference type="EMBL" id="CP002580">
    <property type="protein sequence ID" value="AJK46386.1"/>
    <property type="molecule type" value="Genomic_DNA"/>
</dbReference>
<evidence type="ECO:0000313" key="2">
    <source>
        <dbReference type="Proteomes" id="UP000031838"/>
    </source>
</evidence>
<organism evidence="1 2">
    <name type="scientific">Burkholderia plantarii</name>
    <dbReference type="NCBI Taxonomy" id="41899"/>
    <lineage>
        <taxon>Bacteria</taxon>
        <taxon>Pseudomonadati</taxon>
        <taxon>Pseudomonadota</taxon>
        <taxon>Betaproteobacteria</taxon>
        <taxon>Burkholderiales</taxon>
        <taxon>Burkholderiaceae</taxon>
        <taxon>Burkholderia</taxon>
    </lineage>
</organism>
<keyword evidence="2" id="KW-1185">Reference proteome</keyword>
<dbReference type="Proteomes" id="UP000031838">
    <property type="component" value="Chromosome 1"/>
</dbReference>
<reference evidence="1 2" key="2">
    <citation type="journal article" date="2016" name="Appl. Microbiol. Biotechnol.">
        <title>Mutations improving production and secretion of extracellular lipase by Burkholderia glumae PG1.</title>
        <authorList>
            <person name="Knapp A."/>
            <person name="Voget S."/>
            <person name="Gao R."/>
            <person name="Zaburannyi N."/>
            <person name="Krysciak D."/>
            <person name="Breuer M."/>
            <person name="Hauer B."/>
            <person name="Streit W.R."/>
            <person name="Muller R."/>
            <person name="Daniel R."/>
            <person name="Jaeger K.E."/>
        </authorList>
    </citation>
    <scope>NUCLEOTIDE SEQUENCE [LARGE SCALE GENOMIC DNA]</scope>
    <source>
        <strain evidence="1 2">PG1</strain>
    </source>
</reference>